<sequence>MNFSKIKFPAVAAFALSVGATASAGIANASEDKTDATLDAYAAGYISNFVCSAVFNSASNSADNGPSVNKTLEQITEHELTGIYDVVETRIHDLLERGALTIDDDTRSVSVAYASDSAAQGMPPRLSVWRPALGCVDLPVGAEAEAAAHVDGLMGDLATTQHPATDSGEPWQTHADLNGTSGNAELDQVVELAFSDHYGSGARTSAVLIASPDDILSEHYLDGFTPTTSQRTWSVAKSIGASVVGAAVQQDLVDVNDEAGLAAWSHPADPRQRITLQHLLHMSSGLDSNQAGNRTDRIYIGGGTVADQAVGNSLESIPGQRWKYANNDTMLALRSLRERFESVQDYLAFPFTAVLHKIGMRHTYLEADWQGDFILSSQVWTTSRDLARLGVLHLQQGQWNGEQILPQDWLQYVSTPSPAQPPTPNSRGDVVPGYGAQWWLFNDRISGIPDDTIAARGNRGQFLIIVPGEDLVIVRRGYDIAGEPGFDEIQFTRDVLAALGK</sequence>
<accession>A0ABY0C126</accession>
<dbReference type="Gene3D" id="3.40.710.10">
    <property type="entry name" value="DD-peptidase/beta-lactamase superfamily"/>
    <property type="match status" value="1"/>
</dbReference>
<keyword evidence="4" id="KW-1185">Reference proteome</keyword>
<dbReference type="SUPFAM" id="SSF56601">
    <property type="entry name" value="beta-lactamase/transpeptidase-like"/>
    <property type="match status" value="1"/>
</dbReference>
<dbReference type="PANTHER" id="PTHR43283:SF7">
    <property type="entry name" value="BETA-LACTAMASE-RELATED DOMAIN-CONTAINING PROTEIN"/>
    <property type="match status" value="1"/>
</dbReference>
<dbReference type="InterPro" id="IPR050789">
    <property type="entry name" value="Diverse_Enzym_Activities"/>
</dbReference>
<name>A0ABY0C126_9GAMM</name>
<dbReference type="InterPro" id="IPR012338">
    <property type="entry name" value="Beta-lactam/transpept-like"/>
</dbReference>
<dbReference type="PANTHER" id="PTHR43283">
    <property type="entry name" value="BETA-LACTAMASE-RELATED"/>
    <property type="match status" value="1"/>
</dbReference>
<dbReference type="Pfam" id="PF00144">
    <property type="entry name" value="Beta-lactamase"/>
    <property type="match status" value="1"/>
</dbReference>
<gene>
    <name evidence="3" type="ORF">CWE12_00060</name>
</gene>
<protein>
    <recommendedName>
        <fullName evidence="2">Beta-lactamase-related domain-containing protein</fullName>
    </recommendedName>
</protein>
<feature type="chain" id="PRO_5046248924" description="Beta-lactamase-related domain-containing protein" evidence="1">
    <location>
        <begin position="25"/>
        <end position="501"/>
    </location>
</feature>
<feature type="domain" description="Beta-lactamase-related" evidence="2">
    <location>
        <begin position="206"/>
        <end position="474"/>
    </location>
</feature>
<reference evidence="3 4" key="1">
    <citation type="journal article" date="2018" name="Front. Microbiol.">
        <title>Genome-Based Analysis Reveals the Taxonomy and Diversity of the Family Idiomarinaceae.</title>
        <authorList>
            <person name="Liu Y."/>
            <person name="Lai Q."/>
            <person name="Shao Z."/>
        </authorList>
    </citation>
    <scope>NUCLEOTIDE SEQUENCE [LARGE SCALE GENOMIC DNA]</scope>
    <source>
        <strain evidence="3 4">GBSy1</strain>
    </source>
</reference>
<evidence type="ECO:0000313" key="4">
    <source>
        <dbReference type="Proteomes" id="UP000287410"/>
    </source>
</evidence>
<comment type="caution">
    <text evidence="3">The sequence shown here is derived from an EMBL/GenBank/DDBJ whole genome shotgun (WGS) entry which is preliminary data.</text>
</comment>
<dbReference type="Proteomes" id="UP000287410">
    <property type="component" value="Unassembled WGS sequence"/>
</dbReference>
<evidence type="ECO:0000256" key="1">
    <source>
        <dbReference type="SAM" id="SignalP"/>
    </source>
</evidence>
<evidence type="ECO:0000259" key="2">
    <source>
        <dbReference type="Pfam" id="PF00144"/>
    </source>
</evidence>
<evidence type="ECO:0000313" key="3">
    <source>
        <dbReference type="EMBL" id="RUO31434.1"/>
    </source>
</evidence>
<proteinExistence type="predicted"/>
<dbReference type="RefSeq" id="WP_126787544.1">
    <property type="nucleotide sequence ID" value="NZ_PIPN01000001.1"/>
</dbReference>
<dbReference type="InterPro" id="IPR001466">
    <property type="entry name" value="Beta-lactam-related"/>
</dbReference>
<dbReference type="EMBL" id="PIPN01000001">
    <property type="protein sequence ID" value="RUO31434.1"/>
    <property type="molecule type" value="Genomic_DNA"/>
</dbReference>
<organism evidence="3 4">
    <name type="scientific">Aliidiomarina sedimenti</name>
    <dbReference type="NCBI Taxonomy" id="1933879"/>
    <lineage>
        <taxon>Bacteria</taxon>
        <taxon>Pseudomonadati</taxon>
        <taxon>Pseudomonadota</taxon>
        <taxon>Gammaproteobacteria</taxon>
        <taxon>Alteromonadales</taxon>
        <taxon>Idiomarinaceae</taxon>
        <taxon>Aliidiomarina</taxon>
    </lineage>
</organism>
<feature type="signal peptide" evidence="1">
    <location>
        <begin position="1"/>
        <end position="24"/>
    </location>
</feature>
<keyword evidence="1" id="KW-0732">Signal</keyword>